<evidence type="ECO:0000313" key="2">
    <source>
        <dbReference type="Proteomes" id="UP000006346"/>
    </source>
</evidence>
<reference evidence="1 2" key="2">
    <citation type="journal article" date="2012" name="J. Bacteriol.">
        <title>Complete genome sequences of Desulfosporosinus orientis DSM765T, Desulfosporosinus youngiae DSM17734T, Desulfosporosinus meridiei DSM13257T, and Desulfosporosinus acidiphilus DSM22704T.</title>
        <authorList>
            <person name="Pester M."/>
            <person name="Brambilla E."/>
            <person name="Alazard D."/>
            <person name="Rattei T."/>
            <person name="Weinmaier T."/>
            <person name="Han J."/>
            <person name="Lucas S."/>
            <person name="Lapidus A."/>
            <person name="Cheng J.F."/>
            <person name="Goodwin L."/>
            <person name="Pitluck S."/>
            <person name="Peters L."/>
            <person name="Ovchinnikova G."/>
            <person name="Teshima H."/>
            <person name="Detter J.C."/>
            <person name="Han C.S."/>
            <person name="Tapia R."/>
            <person name="Land M.L."/>
            <person name="Hauser L."/>
            <person name="Kyrpides N.C."/>
            <person name="Ivanova N.N."/>
            <person name="Pagani I."/>
            <person name="Huntmann M."/>
            <person name="Wei C.L."/>
            <person name="Davenport K.W."/>
            <person name="Daligault H."/>
            <person name="Chain P.S."/>
            <person name="Chen A."/>
            <person name="Mavromatis K."/>
            <person name="Markowitz V."/>
            <person name="Szeto E."/>
            <person name="Mikhailova N."/>
            <person name="Pati A."/>
            <person name="Wagner M."/>
            <person name="Woyke T."/>
            <person name="Ollivier B."/>
            <person name="Klenk H.P."/>
            <person name="Spring S."/>
            <person name="Loy A."/>
        </authorList>
    </citation>
    <scope>NUCLEOTIDE SEQUENCE [LARGE SCALE GENOMIC DNA]</scope>
    <source>
        <strain evidence="2">ATCC 19365 / DSM 765 / NCIMB 8382 / VKM B-1628</strain>
    </source>
</reference>
<protein>
    <submittedName>
        <fullName evidence="1">Uncharacterized protein</fullName>
    </submittedName>
</protein>
<sequence length="44" mass="5445">MRQLMSLKAFIDRSKEIVIEEQRFKRLQEIDLQPCFLRTIYMII</sequence>
<reference evidence="2" key="1">
    <citation type="submission" date="2011-11" db="EMBL/GenBank/DDBJ databases">
        <title>Complete sequence of Desulfosporosinus orientis DSM 765.</title>
        <authorList>
            <person name="Lucas S."/>
            <person name="Han J."/>
            <person name="Lapidus A."/>
            <person name="Cheng J.-F."/>
            <person name="Goodwin L."/>
            <person name="Pitluck S."/>
            <person name="Peters L."/>
            <person name="Ovchinnikova G."/>
            <person name="Teshima H."/>
            <person name="Detter J.C."/>
            <person name="Han C."/>
            <person name="Tapia R."/>
            <person name="Land M."/>
            <person name="Hauser L."/>
            <person name="Kyrpides N."/>
            <person name="Ivanova N."/>
            <person name="Pagani I."/>
            <person name="Pester M."/>
            <person name="Spring S."/>
            <person name="Ollivier B."/>
            <person name="Rattei T."/>
            <person name="Klenk H.-P."/>
            <person name="Wagner M."/>
            <person name="Loy A."/>
            <person name="Woyke T."/>
        </authorList>
    </citation>
    <scope>NUCLEOTIDE SEQUENCE [LARGE SCALE GENOMIC DNA]</scope>
    <source>
        <strain evidence="2">ATCC 19365 / DSM 765 / NCIMB 8382 / VKM B-1628</strain>
    </source>
</reference>
<dbReference type="EMBL" id="CP003108">
    <property type="protein sequence ID" value="AET66498.1"/>
    <property type="molecule type" value="Genomic_DNA"/>
</dbReference>
<dbReference type="PATRIC" id="fig|768706.3.peg.784"/>
<evidence type="ECO:0000313" key="1">
    <source>
        <dbReference type="EMBL" id="AET66498.1"/>
    </source>
</evidence>
<dbReference type="AlphaFoldDB" id="G7WAE9"/>
<gene>
    <name evidence="1" type="ordered locus">Desor_0816</name>
</gene>
<accession>G7WAE9</accession>
<dbReference type="KEGG" id="dor:Desor_0816"/>
<dbReference type="HOGENOM" id="CLU_3215378_0_0_9"/>
<organism evidence="1 2">
    <name type="scientific">Desulfosporosinus orientis (strain ATCC 19365 / DSM 765 / NCIMB 8382 / VKM B-1628 / Singapore I)</name>
    <name type="common">Desulfotomaculum orientis</name>
    <dbReference type="NCBI Taxonomy" id="768706"/>
    <lineage>
        <taxon>Bacteria</taxon>
        <taxon>Bacillati</taxon>
        <taxon>Bacillota</taxon>
        <taxon>Clostridia</taxon>
        <taxon>Eubacteriales</taxon>
        <taxon>Desulfitobacteriaceae</taxon>
        <taxon>Desulfosporosinus</taxon>
    </lineage>
</organism>
<proteinExistence type="predicted"/>
<dbReference type="Proteomes" id="UP000006346">
    <property type="component" value="Chromosome"/>
</dbReference>
<name>G7WAE9_DESOD</name>
<keyword evidence="2" id="KW-1185">Reference proteome</keyword>